<gene>
    <name evidence="2" type="ORF">J07HQW2_00715</name>
</gene>
<evidence type="ECO:0000313" key="3">
    <source>
        <dbReference type="Proteomes" id="UP000030710"/>
    </source>
</evidence>
<name>U1PPN8_9EURY</name>
<evidence type="ECO:0000256" key="1">
    <source>
        <dbReference type="SAM" id="Phobius"/>
    </source>
</evidence>
<keyword evidence="1" id="KW-1133">Transmembrane helix</keyword>
<evidence type="ECO:0000313" key="2">
    <source>
        <dbReference type="EMBL" id="ERG94281.1"/>
    </source>
</evidence>
<dbReference type="EMBL" id="KE356561">
    <property type="protein sequence ID" value="ERG94281.1"/>
    <property type="molecule type" value="Genomic_DNA"/>
</dbReference>
<reference evidence="2 3" key="1">
    <citation type="journal article" date="2013" name="PLoS ONE">
        <title>Assembly-driven community genomics of a hypersaline microbial ecosystem.</title>
        <authorList>
            <person name="Podell S."/>
            <person name="Ugalde J.A."/>
            <person name="Narasingarao P."/>
            <person name="Banfield J.F."/>
            <person name="Heidelberg K.B."/>
            <person name="Allen E.E."/>
        </authorList>
    </citation>
    <scope>NUCLEOTIDE SEQUENCE [LARGE SCALE GENOMIC DNA]</scope>
    <source>
        <strain evidence="3">J07HQW2</strain>
    </source>
</reference>
<keyword evidence="1" id="KW-0812">Transmembrane</keyword>
<dbReference type="AlphaFoldDB" id="U1PPN8"/>
<dbReference type="Proteomes" id="UP000030710">
    <property type="component" value="Unassembled WGS sequence"/>
</dbReference>
<proteinExistence type="predicted"/>
<accession>U1PPN8</accession>
<sequence>MVNTNIKTGVVGASILILVLSVARIANSRLAPQPGERFFAIWRVLLQYGPEMVLILLLGVVIVLLRDEGPISS</sequence>
<organism evidence="2 3">
    <name type="scientific">Haloquadratum walsbyi J07HQW2</name>
    <dbReference type="NCBI Taxonomy" id="1238425"/>
    <lineage>
        <taxon>Archaea</taxon>
        <taxon>Methanobacteriati</taxon>
        <taxon>Methanobacteriota</taxon>
        <taxon>Stenosarchaea group</taxon>
        <taxon>Halobacteria</taxon>
        <taxon>Halobacteriales</taxon>
        <taxon>Haloferacaceae</taxon>
        <taxon>Haloquadratum</taxon>
    </lineage>
</organism>
<protein>
    <submittedName>
        <fullName evidence="2">Uncharacterized protein</fullName>
    </submittedName>
</protein>
<feature type="transmembrane region" description="Helical" evidence="1">
    <location>
        <begin position="44"/>
        <end position="65"/>
    </location>
</feature>
<keyword evidence="1" id="KW-0472">Membrane</keyword>
<dbReference type="HOGENOM" id="CLU_2695687_0_0_2"/>